<dbReference type="GeneID" id="83618921"/>
<evidence type="ECO:0000313" key="4">
    <source>
        <dbReference type="EMBL" id="UYF94359.1"/>
    </source>
</evidence>
<dbReference type="Gene3D" id="1.10.4100.10">
    <property type="entry name" value="2-methylcitrate dehydratase PrpD"/>
    <property type="match status" value="1"/>
</dbReference>
<accession>A0AA46PHL2</accession>
<feature type="domain" description="MmgE/PrpD N-terminal" evidence="2">
    <location>
        <begin position="8"/>
        <end position="250"/>
    </location>
</feature>
<feature type="domain" description="MmgE/PrpD C-terminal" evidence="3">
    <location>
        <begin position="272"/>
        <end position="391"/>
    </location>
</feature>
<evidence type="ECO:0000256" key="1">
    <source>
        <dbReference type="ARBA" id="ARBA00006174"/>
    </source>
</evidence>
<dbReference type="InterPro" id="IPR005656">
    <property type="entry name" value="MmgE_PrpD"/>
</dbReference>
<dbReference type="EMBL" id="CP106982">
    <property type="protein sequence ID" value="UYF94359.1"/>
    <property type="molecule type" value="Genomic_DNA"/>
</dbReference>
<organism evidence="4 5">
    <name type="scientific">Rhodococcus aetherivorans</name>
    <dbReference type="NCBI Taxonomy" id="191292"/>
    <lineage>
        <taxon>Bacteria</taxon>
        <taxon>Bacillati</taxon>
        <taxon>Actinomycetota</taxon>
        <taxon>Actinomycetes</taxon>
        <taxon>Mycobacteriales</taxon>
        <taxon>Nocardiaceae</taxon>
        <taxon>Rhodococcus</taxon>
    </lineage>
</organism>
<sequence>MAGSTIAERLGAFAADLEVDALPLPVVERAKGCLIHALAVGMAGSAAGFGRRAEQVTPGVSSPPNRRGYARSLVTGQWHPASTAAFINGVHLHARAQEDTHGTFHPGVSVVPAALAAAEASAVDGRTLLAAVVAGYEVGIALSKPLTDLTTPPFRATAVFGPVAAAAAVARIRGLSGERTTSALAIAASISGGTSESFGAGTDEWHFQSGIAATSGLMAAQLAEAGVAGSRAAFEAEAGFLDCFSRSREAAEMIARDLGRSWNMLEVTFKPYPVCAFNQAPAMLAVRLRESGLHADEVASIRLQMNEREATYPGMPSRGPFTSTSQTLMSARFAFATGLVHGDITYGLLQHFTDPQVLDLIGKIDLVAESARPAKTAHATVGLVDGTAVQDAIEDSDAMLSWDTDGVVRNAERLADEIPLSTKELETLIDSVATLPDAPSIDPLIRATLAGISVRT</sequence>
<dbReference type="InterPro" id="IPR042183">
    <property type="entry name" value="MmgE/PrpD_sf_1"/>
</dbReference>
<dbReference type="Pfam" id="PF03972">
    <property type="entry name" value="MmgE_PrpD_N"/>
    <property type="match status" value="1"/>
</dbReference>
<evidence type="ECO:0000259" key="3">
    <source>
        <dbReference type="Pfam" id="PF19305"/>
    </source>
</evidence>
<dbReference type="PANTHER" id="PTHR16943">
    <property type="entry name" value="2-METHYLCITRATE DEHYDRATASE-RELATED"/>
    <property type="match status" value="1"/>
</dbReference>
<gene>
    <name evidence="4" type="ORF">OCS65_00845</name>
</gene>
<evidence type="ECO:0000259" key="2">
    <source>
        <dbReference type="Pfam" id="PF03972"/>
    </source>
</evidence>
<reference evidence="4" key="1">
    <citation type="submission" date="2022-09" db="EMBL/GenBank/DDBJ databases">
        <title>The genome sequence of Rhodococcus aetherivorans N1.</title>
        <authorList>
            <person name="Jiang W."/>
        </authorList>
    </citation>
    <scope>NUCLEOTIDE SEQUENCE</scope>
    <source>
        <strain evidence="4">N1</strain>
    </source>
</reference>
<dbReference type="AlphaFoldDB" id="A0AA46PHL2"/>
<dbReference type="InterPro" id="IPR036148">
    <property type="entry name" value="MmgE/PrpD_sf"/>
</dbReference>
<dbReference type="RefSeq" id="WP_081637024.1">
    <property type="nucleotide sequence ID" value="NZ_CAVJ010000182.1"/>
</dbReference>
<protein>
    <submittedName>
        <fullName evidence="4">MmgE/PrpD family protein</fullName>
    </submittedName>
</protein>
<dbReference type="SUPFAM" id="SSF103378">
    <property type="entry name" value="2-methylcitrate dehydratase PrpD"/>
    <property type="match status" value="1"/>
</dbReference>
<proteinExistence type="inferred from homology"/>
<comment type="similarity">
    <text evidence="1">Belongs to the PrpD family.</text>
</comment>
<evidence type="ECO:0000313" key="5">
    <source>
        <dbReference type="Proteomes" id="UP001163947"/>
    </source>
</evidence>
<dbReference type="InterPro" id="IPR045337">
    <property type="entry name" value="MmgE_PrpD_C"/>
</dbReference>
<dbReference type="PANTHER" id="PTHR16943:SF8">
    <property type="entry name" value="2-METHYLCITRATE DEHYDRATASE"/>
    <property type="match status" value="1"/>
</dbReference>
<name>A0AA46PHL2_9NOCA</name>
<dbReference type="Proteomes" id="UP001163947">
    <property type="component" value="Chromosome"/>
</dbReference>
<dbReference type="GO" id="GO:0016829">
    <property type="term" value="F:lyase activity"/>
    <property type="evidence" value="ECO:0007669"/>
    <property type="project" value="InterPro"/>
</dbReference>
<dbReference type="InterPro" id="IPR045336">
    <property type="entry name" value="MmgE_PrpD_N"/>
</dbReference>
<dbReference type="Pfam" id="PF19305">
    <property type="entry name" value="MmgE_PrpD_C"/>
    <property type="match status" value="1"/>
</dbReference>